<keyword evidence="3" id="KW-0813">Transport</keyword>
<evidence type="ECO:0000259" key="7">
    <source>
        <dbReference type="Pfam" id="PF00496"/>
    </source>
</evidence>
<accession>A0ABD4SBQ0</accession>
<dbReference type="Proteomes" id="UP001320314">
    <property type="component" value="Unassembled WGS sequence"/>
</dbReference>
<feature type="domain" description="Solute-binding protein family 5" evidence="7">
    <location>
        <begin position="76"/>
        <end position="459"/>
    </location>
</feature>
<name>A0ABD4SBQ0_9LACO</name>
<keyword evidence="5" id="KW-0653">Protein transport</keyword>
<dbReference type="AlphaFoldDB" id="A0ABD4SBQ0"/>
<dbReference type="Pfam" id="PF00496">
    <property type="entry name" value="SBP_bac_5"/>
    <property type="match status" value="1"/>
</dbReference>
<gene>
    <name evidence="8" type="ORF">LOB39_02575</name>
</gene>
<dbReference type="GO" id="GO:0015833">
    <property type="term" value="P:peptide transport"/>
    <property type="evidence" value="ECO:0007669"/>
    <property type="project" value="UniProtKB-KW"/>
</dbReference>
<evidence type="ECO:0000256" key="4">
    <source>
        <dbReference type="ARBA" id="ARBA00022729"/>
    </source>
</evidence>
<evidence type="ECO:0000256" key="6">
    <source>
        <dbReference type="SAM" id="SignalP"/>
    </source>
</evidence>
<dbReference type="RefSeq" id="WP_231523248.1">
    <property type="nucleotide sequence ID" value="NZ_JAJNUD010000003.1"/>
</dbReference>
<comment type="caution">
    <text evidence="8">The sequence shown here is derived from an EMBL/GenBank/DDBJ whole genome shotgun (WGS) entry which is preliminary data.</text>
</comment>
<comment type="subcellular location">
    <subcellularLocation>
        <location evidence="1">Cell envelope</location>
    </subcellularLocation>
</comment>
<dbReference type="Gene3D" id="3.90.76.10">
    <property type="entry name" value="Dipeptide-binding Protein, Domain 1"/>
    <property type="match status" value="1"/>
</dbReference>
<evidence type="ECO:0000256" key="5">
    <source>
        <dbReference type="ARBA" id="ARBA00022856"/>
    </source>
</evidence>
<dbReference type="FunFam" id="3.90.76.10:FF:000001">
    <property type="entry name" value="Oligopeptide ABC transporter substrate-binding protein"/>
    <property type="match status" value="1"/>
</dbReference>
<dbReference type="PANTHER" id="PTHR30290:SF10">
    <property type="entry name" value="PERIPLASMIC OLIGOPEPTIDE-BINDING PROTEIN-RELATED"/>
    <property type="match status" value="1"/>
</dbReference>
<feature type="chain" id="PRO_5044825923" evidence="6">
    <location>
        <begin position="25"/>
        <end position="538"/>
    </location>
</feature>
<dbReference type="Gene3D" id="3.10.105.10">
    <property type="entry name" value="Dipeptide-binding Protein, Domain 3"/>
    <property type="match status" value="1"/>
</dbReference>
<dbReference type="PIRSF" id="PIRSF002741">
    <property type="entry name" value="MppA"/>
    <property type="match status" value="1"/>
</dbReference>
<dbReference type="InterPro" id="IPR000914">
    <property type="entry name" value="SBP_5_dom"/>
</dbReference>
<proteinExistence type="inferred from homology"/>
<protein>
    <submittedName>
        <fullName evidence="8">Peptide ABC transporter substrate-binding protein</fullName>
    </submittedName>
</protein>
<comment type="similarity">
    <text evidence="2">Belongs to the bacterial solute-binding protein 5 family.</text>
</comment>
<dbReference type="EMBL" id="JAJNUD010000003">
    <property type="protein sequence ID" value="MCD5517461.1"/>
    <property type="molecule type" value="Genomic_DNA"/>
</dbReference>
<organism evidence="8 9">
    <name type="scientific">Lactobacillus delbrueckii subsp. allosunkii</name>
    <dbReference type="NCBI Taxonomy" id="1050107"/>
    <lineage>
        <taxon>Bacteria</taxon>
        <taxon>Bacillati</taxon>
        <taxon>Bacillota</taxon>
        <taxon>Bacilli</taxon>
        <taxon>Lactobacillales</taxon>
        <taxon>Lactobacillaceae</taxon>
        <taxon>Lactobacillus</taxon>
    </lineage>
</organism>
<dbReference type="PROSITE" id="PS51257">
    <property type="entry name" value="PROKAR_LIPOPROTEIN"/>
    <property type="match status" value="1"/>
</dbReference>
<dbReference type="GO" id="GO:0030288">
    <property type="term" value="C:outer membrane-bounded periplasmic space"/>
    <property type="evidence" value="ECO:0007669"/>
    <property type="project" value="UniProtKB-ARBA"/>
</dbReference>
<evidence type="ECO:0000256" key="3">
    <source>
        <dbReference type="ARBA" id="ARBA00022448"/>
    </source>
</evidence>
<evidence type="ECO:0000313" key="9">
    <source>
        <dbReference type="Proteomes" id="UP001320314"/>
    </source>
</evidence>
<keyword evidence="5" id="KW-0571">Peptide transport</keyword>
<dbReference type="Gene3D" id="3.40.190.10">
    <property type="entry name" value="Periplasmic binding protein-like II"/>
    <property type="match status" value="1"/>
</dbReference>
<keyword evidence="4 6" id="KW-0732">Signal</keyword>
<feature type="signal peptide" evidence="6">
    <location>
        <begin position="1"/>
        <end position="24"/>
    </location>
</feature>
<dbReference type="InterPro" id="IPR030678">
    <property type="entry name" value="Peptide/Ni-bd"/>
</dbReference>
<dbReference type="FunFam" id="3.10.105.10:FF:000001">
    <property type="entry name" value="Oligopeptide ABC transporter, oligopeptide-binding protein"/>
    <property type="match status" value="1"/>
</dbReference>
<evidence type="ECO:0000313" key="8">
    <source>
        <dbReference type="EMBL" id="MCD5517461.1"/>
    </source>
</evidence>
<dbReference type="PANTHER" id="PTHR30290">
    <property type="entry name" value="PERIPLASMIC BINDING COMPONENT OF ABC TRANSPORTER"/>
    <property type="match status" value="1"/>
</dbReference>
<reference evidence="8 9" key="1">
    <citation type="submission" date="2021-12" db="EMBL/GenBank/DDBJ databases">
        <title>Antimicrobial susceptibility of Lactobacillus delbrueckii subsp. lactis obtained from milk products and other habitats.</title>
        <authorList>
            <person name="Shani N."/>
        </authorList>
    </citation>
    <scope>NUCLEOTIDE SEQUENCE [LARGE SCALE GENOMIC DNA]</scope>
    <source>
        <strain evidence="8 9">CIRM BIA 266</strain>
    </source>
</reference>
<dbReference type="SUPFAM" id="SSF53850">
    <property type="entry name" value="Periplasmic binding protein-like II"/>
    <property type="match status" value="1"/>
</dbReference>
<sequence>MRPIKNKAPLALASLSMIMLTACGKSNSQASKKQEFSWSTSAEISTIDMSKASDTVSFDQLRNTMEGLYRTGKNGKLMPALATSSTVSKDGKTYTFTLRKSKWSDGSPVTAKDFVYSWRRTVNPKTASEYAYLFEGIKNATAITAGKKPLSSLGVKAENDYKLVVTLDRRIPYFKNLMAFALFFPQAEKAVKKYGSNYGTASKYMLYNGPYVQKGWTGSNLSWKMVKNKYYWDKKNVKIQQIDWSVQKTPSTAYNLYQSNKLDALSLDSSQTKQLAKKPGFQLINNGGTAYLQYNLQKDQNLASVNIRRAISMAIDRFGLCSTLGGNNQPAKTFTAKGVMYVGGSEYTSGVAKTSEAYNKYSKTEAKKLFNKGLAELGKSSITISIMADDTDSGKKTVEALQSELTQTLGKIKVETTTVPFKTRMARREEGKFDVMVSTWIADFNDAISFLDLLTSNNSRNYGKWSNSEYDRLIADSKTTASSSQRVSDLQKAEAILLEDEGITPIYYISTAYLIRPEIKNVYNDNLGGWQFKYASVK</sequence>
<evidence type="ECO:0000256" key="1">
    <source>
        <dbReference type="ARBA" id="ARBA00004196"/>
    </source>
</evidence>
<evidence type="ECO:0000256" key="2">
    <source>
        <dbReference type="ARBA" id="ARBA00005695"/>
    </source>
</evidence>
<dbReference type="InterPro" id="IPR039424">
    <property type="entry name" value="SBP_5"/>
</dbReference>
<dbReference type="CDD" id="cd08504">
    <property type="entry name" value="PBP2_OppA"/>
    <property type="match status" value="1"/>
</dbReference>